<dbReference type="EMBL" id="CP007201">
    <property type="protein sequence ID" value="AHJ14126.1"/>
    <property type="molecule type" value="Genomic_DNA"/>
</dbReference>
<proteinExistence type="predicted"/>
<feature type="domain" description="Radical SAM core" evidence="7">
    <location>
        <begin position="53"/>
        <end position="269"/>
    </location>
</feature>
<dbReference type="Proteomes" id="UP000019322">
    <property type="component" value="Chromosome"/>
</dbReference>
<dbReference type="Gene3D" id="3.40.50.1980">
    <property type="entry name" value="Nitrogenase molybdenum iron protein domain"/>
    <property type="match status" value="1"/>
</dbReference>
<dbReference type="PANTHER" id="PTHR30352:SF5">
    <property type="entry name" value="PYRUVATE FORMATE-LYASE 1-ACTIVATING ENZYME"/>
    <property type="match status" value="1"/>
</dbReference>
<dbReference type="PANTHER" id="PTHR30352">
    <property type="entry name" value="PYRUVATE FORMATE-LYASE-ACTIVATING ENZYME"/>
    <property type="match status" value="1"/>
</dbReference>
<organism evidence="8 9">
    <name type="scientific">Sulfurospirillum multivorans (strain DM 12446 / JCM 15788 / NBRC 109480)</name>
    <dbReference type="NCBI Taxonomy" id="1150621"/>
    <lineage>
        <taxon>Bacteria</taxon>
        <taxon>Pseudomonadati</taxon>
        <taxon>Campylobacterota</taxon>
        <taxon>Epsilonproteobacteria</taxon>
        <taxon>Campylobacterales</taxon>
        <taxon>Sulfurospirillaceae</taxon>
        <taxon>Sulfurospirillum</taxon>
    </lineage>
</organism>
<dbReference type="GO" id="GO:0051539">
    <property type="term" value="F:4 iron, 4 sulfur cluster binding"/>
    <property type="evidence" value="ECO:0007669"/>
    <property type="project" value="UniProtKB-KW"/>
</dbReference>
<keyword evidence="5" id="KW-0408">Iron</keyword>
<keyword evidence="2" id="KW-0004">4Fe-4S</keyword>
<dbReference type="RefSeq" id="WP_025345954.1">
    <property type="nucleotide sequence ID" value="NZ_CP007201.1"/>
</dbReference>
<sequence length="593" mass="67243">MICPICERRCRVEDNGIGACGRYQCQNETMIERFANSYLVVAPISAETMPVLHFHPRAKFLQISTTGCNFDCLGCISTVVAKEMNVQSPALKQLSPMQIINKALEQKCDGIAFLMNDPLASFYTFLEICTLAKEYGLLTGCSTNGYFTPESLDLLAPHLDFVNIGLKGLCNDVYKSCGANSYKPVLRNIELFYRKGVHVEVACIHKKDNEEEVLAIAETLSHISKEIPLQIMRFIPIDDASISLEPSILASEMLYKKLISHLDYVYLFNSPGSECLNTYCPECGALIFERDFYGPMGSKLRTISLNYQNNTCAHCHHLLPIIGEPCQKVFDEDGFEGGYPLTRALEIVEGTLVTLGVTEQKDVTTCWEELLRGDGLKRLHVNIQNFDDYAKTIEYLATLTHREDTAKKLLTYMREKIAVIAQELPNIQTKPRVYYVMGKPLFALEEERLENQLVEMAGGISVNKTLSLKGRPGRKISAQKLNELNPDVIFISSFLDCPLDEFYAYCEKQGIVVNATKHKRIYTHLAPCFDFGSPRWILGLMHIANMLHPERYHFDVLKEATLFYREFYESDFTIASVNRSFAKPSKYHTMMQI</sequence>
<dbReference type="SUPFAM" id="SSF53807">
    <property type="entry name" value="Helical backbone' metal receptor"/>
    <property type="match status" value="1"/>
</dbReference>
<dbReference type="InterPro" id="IPR013785">
    <property type="entry name" value="Aldolase_TIM"/>
</dbReference>
<dbReference type="InterPro" id="IPR002491">
    <property type="entry name" value="ABC_transptr_periplasmic_BD"/>
</dbReference>
<keyword evidence="4" id="KW-0479">Metal-binding</keyword>
<dbReference type="InterPro" id="IPR027596">
    <property type="entry name" value="AmmeMemoSam_rS"/>
</dbReference>
<dbReference type="CDD" id="cd01335">
    <property type="entry name" value="Radical_SAM"/>
    <property type="match status" value="1"/>
</dbReference>
<accession>A0AA86AQY8</accession>
<evidence type="ECO:0000256" key="5">
    <source>
        <dbReference type="ARBA" id="ARBA00023004"/>
    </source>
</evidence>
<dbReference type="PROSITE" id="PS51918">
    <property type="entry name" value="RADICAL_SAM"/>
    <property type="match status" value="1"/>
</dbReference>
<keyword evidence="6" id="KW-0411">Iron-sulfur</keyword>
<gene>
    <name evidence="8" type="ORF">SMUL_2890</name>
</gene>
<evidence type="ECO:0000259" key="7">
    <source>
        <dbReference type="PROSITE" id="PS51918"/>
    </source>
</evidence>
<evidence type="ECO:0000256" key="3">
    <source>
        <dbReference type="ARBA" id="ARBA00022691"/>
    </source>
</evidence>
<dbReference type="SFLD" id="SFLDG01067">
    <property type="entry name" value="SPASM/twitch_domain_containing"/>
    <property type="match status" value="1"/>
</dbReference>
<comment type="cofactor">
    <cofactor evidence="1">
        <name>[4Fe-4S] cluster</name>
        <dbReference type="ChEBI" id="CHEBI:49883"/>
    </cofactor>
</comment>
<evidence type="ECO:0000256" key="6">
    <source>
        <dbReference type="ARBA" id="ARBA00023014"/>
    </source>
</evidence>
<dbReference type="GO" id="GO:0046872">
    <property type="term" value="F:metal ion binding"/>
    <property type="evidence" value="ECO:0007669"/>
    <property type="project" value="UniProtKB-KW"/>
</dbReference>
<dbReference type="Pfam" id="PF01497">
    <property type="entry name" value="Peripla_BP_2"/>
    <property type="match status" value="1"/>
</dbReference>
<evidence type="ECO:0000256" key="2">
    <source>
        <dbReference type="ARBA" id="ARBA00022485"/>
    </source>
</evidence>
<reference evidence="8 9" key="1">
    <citation type="journal article" date="2014" name="Environ. Microbiol.">
        <title>Insights into organohalide respiration and the versatile catabolism of Sulfurospirillum multivorans gained from comparative genomics and physiological studies.</title>
        <authorList>
            <person name="Goris T."/>
            <person name="Schubert T."/>
            <person name="Gadkari J."/>
            <person name="Wubet T."/>
            <person name="Tarkka M."/>
            <person name="Buscot F."/>
            <person name="Adrian L."/>
            <person name="Diekert G."/>
        </authorList>
    </citation>
    <scope>NUCLEOTIDE SEQUENCE [LARGE SCALE GENOMIC DNA]</scope>
    <source>
        <strain evidence="9">DM 12446 / JCM 15788 / NBRC 109480</strain>
    </source>
</reference>
<evidence type="ECO:0000256" key="1">
    <source>
        <dbReference type="ARBA" id="ARBA00001966"/>
    </source>
</evidence>
<dbReference type="InterPro" id="IPR034457">
    <property type="entry name" value="Organic_radical-activating"/>
</dbReference>
<dbReference type="SFLD" id="SFLDG01101">
    <property type="entry name" value="Uncharacterised_Radical_SAM_Su"/>
    <property type="match status" value="1"/>
</dbReference>
<dbReference type="KEGG" id="smul:SMUL_2890"/>
<keyword evidence="3" id="KW-0949">S-adenosyl-L-methionine</keyword>
<name>A0AA86AQY8_SULMK</name>
<evidence type="ECO:0000313" key="9">
    <source>
        <dbReference type="Proteomes" id="UP000019322"/>
    </source>
</evidence>
<dbReference type="InterPro" id="IPR007197">
    <property type="entry name" value="rSAM"/>
</dbReference>
<dbReference type="Pfam" id="PF04055">
    <property type="entry name" value="Radical_SAM"/>
    <property type="match status" value="1"/>
</dbReference>
<protein>
    <submittedName>
        <fullName evidence="8">PflA domain-containing protein</fullName>
    </submittedName>
</protein>
<dbReference type="InterPro" id="IPR058240">
    <property type="entry name" value="rSAM_sf"/>
</dbReference>
<dbReference type="SUPFAM" id="SSF102114">
    <property type="entry name" value="Radical SAM enzymes"/>
    <property type="match status" value="1"/>
</dbReference>
<dbReference type="Gene3D" id="1.20.58.2180">
    <property type="match status" value="1"/>
</dbReference>
<dbReference type="SFLD" id="SFLDS00029">
    <property type="entry name" value="Radical_SAM"/>
    <property type="match status" value="1"/>
</dbReference>
<evidence type="ECO:0000256" key="4">
    <source>
        <dbReference type="ARBA" id="ARBA00022723"/>
    </source>
</evidence>
<dbReference type="AlphaFoldDB" id="A0AA86AQY8"/>
<evidence type="ECO:0000313" key="8">
    <source>
        <dbReference type="EMBL" id="AHJ14126.1"/>
    </source>
</evidence>
<dbReference type="Gene3D" id="3.20.20.70">
    <property type="entry name" value="Aldolase class I"/>
    <property type="match status" value="1"/>
</dbReference>
<dbReference type="GO" id="GO:0003824">
    <property type="term" value="F:catalytic activity"/>
    <property type="evidence" value="ECO:0007669"/>
    <property type="project" value="InterPro"/>
</dbReference>